<evidence type="ECO:0000256" key="8">
    <source>
        <dbReference type="ARBA" id="ARBA00023136"/>
    </source>
</evidence>
<dbReference type="Proteomes" id="UP000183832">
    <property type="component" value="Unassembled WGS sequence"/>
</dbReference>
<comment type="subcellular location">
    <subcellularLocation>
        <location evidence="1">Cell membrane</location>
        <topology evidence="1">Multi-pass membrane protein</topology>
    </subcellularLocation>
</comment>
<proteinExistence type="inferred from homology"/>
<keyword evidence="8 13" id="KW-0472">Membrane</keyword>
<dbReference type="SUPFAM" id="SSF53850">
    <property type="entry name" value="Periplasmic binding protein-like II"/>
    <property type="match status" value="1"/>
</dbReference>
<dbReference type="PANTHER" id="PTHR42643">
    <property type="entry name" value="IONOTROPIC RECEPTOR 20A-RELATED"/>
    <property type="match status" value="1"/>
</dbReference>
<feature type="domain" description="Ionotropic glutamate receptor C-terminal" evidence="14">
    <location>
        <begin position="281"/>
        <end position="536"/>
    </location>
</feature>
<accession>A0A1J1IJ30</accession>
<dbReference type="STRING" id="568069.A0A1J1IJ30"/>
<keyword evidence="3" id="KW-0813">Transport</keyword>
<feature type="domain" description="Ionotropic glutamate receptor L-glutamate and glycine-binding" evidence="15">
    <location>
        <begin position="186"/>
        <end position="255"/>
    </location>
</feature>
<keyword evidence="4" id="KW-1003">Cell membrane</keyword>
<keyword evidence="6 13" id="KW-1133">Transmembrane helix</keyword>
<evidence type="ECO:0000256" key="10">
    <source>
        <dbReference type="ARBA" id="ARBA00023180"/>
    </source>
</evidence>
<dbReference type="Gene3D" id="1.10.287.70">
    <property type="match status" value="1"/>
</dbReference>
<evidence type="ECO:0000256" key="11">
    <source>
        <dbReference type="ARBA" id="ARBA00023286"/>
    </source>
</evidence>
<evidence type="ECO:0000256" key="4">
    <source>
        <dbReference type="ARBA" id="ARBA00022475"/>
    </source>
</evidence>
<evidence type="ECO:0000256" key="13">
    <source>
        <dbReference type="SAM" id="Phobius"/>
    </source>
</evidence>
<keyword evidence="12" id="KW-0407">Ion channel</keyword>
<dbReference type="InterPro" id="IPR001320">
    <property type="entry name" value="Iontro_rcpt_C"/>
</dbReference>
<evidence type="ECO:0000256" key="6">
    <source>
        <dbReference type="ARBA" id="ARBA00022989"/>
    </source>
</evidence>
<dbReference type="GO" id="GO:0050906">
    <property type="term" value="P:detection of stimulus involved in sensory perception"/>
    <property type="evidence" value="ECO:0007669"/>
    <property type="project" value="UniProtKB-ARBA"/>
</dbReference>
<keyword evidence="17" id="KW-1185">Reference proteome</keyword>
<evidence type="ECO:0000259" key="14">
    <source>
        <dbReference type="Pfam" id="PF00060"/>
    </source>
</evidence>
<evidence type="ECO:0000256" key="3">
    <source>
        <dbReference type="ARBA" id="ARBA00022448"/>
    </source>
</evidence>
<evidence type="ECO:0000313" key="17">
    <source>
        <dbReference type="Proteomes" id="UP000183832"/>
    </source>
</evidence>
<evidence type="ECO:0000259" key="15">
    <source>
        <dbReference type="Pfam" id="PF10613"/>
    </source>
</evidence>
<evidence type="ECO:0000313" key="16">
    <source>
        <dbReference type="EMBL" id="CRL00245.1"/>
    </source>
</evidence>
<dbReference type="Pfam" id="PF10613">
    <property type="entry name" value="Lig_chan-Glu_bd"/>
    <property type="match status" value="1"/>
</dbReference>
<protein>
    <submittedName>
        <fullName evidence="16">CLUMA_CG013518, isoform A</fullName>
    </submittedName>
</protein>
<keyword evidence="7" id="KW-0406">Ion transport</keyword>
<evidence type="ECO:0000256" key="12">
    <source>
        <dbReference type="ARBA" id="ARBA00023303"/>
    </source>
</evidence>
<keyword evidence="9" id="KW-0675">Receptor</keyword>
<dbReference type="Pfam" id="PF00060">
    <property type="entry name" value="Lig_chan"/>
    <property type="match status" value="1"/>
</dbReference>
<feature type="transmembrane region" description="Helical" evidence="13">
    <location>
        <begin position="536"/>
        <end position="556"/>
    </location>
</feature>
<evidence type="ECO:0000256" key="1">
    <source>
        <dbReference type="ARBA" id="ARBA00004651"/>
    </source>
</evidence>
<organism evidence="16 17">
    <name type="scientific">Clunio marinus</name>
    <dbReference type="NCBI Taxonomy" id="568069"/>
    <lineage>
        <taxon>Eukaryota</taxon>
        <taxon>Metazoa</taxon>
        <taxon>Ecdysozoa</taxon>
        <taxon>Arthropoda</taxon>
        <taxon>Hexapoda</taxon>
        <taxon>Insecta</taxon>
        <taxon>Pterygota</taxon>
        <taxon>Neoptera</taxon>
        <taxon>Endopterygota</taxon>
        <taxon>Diptera</taxon>
        <taxon>Nematocera</taxon>
        <taxon>Chironomoidea</taxon>
        <taxon>Chironomidae</taxon>
        <taxon>Clunio</taxon>
    </lineage>
</organism>
<reference evidence="16 17" key="1">
    <citation type="submission" date="2015-04" db="EMBL/GenBank/DDBJ databases">
        <authorList>
            <person name="Syromyatnikov M.Y."/>
            <person name="Popov V.N."/>
        </authorList>
    </citation>
    <scope>NUCLEOTIDE SEQUENCE [LARGE SCALE GENOMIC DNA]</scope>
</reference>
<dbReference type="PANTHER" id="PTHR42643:SF33">
    <property type="entry name" value="GLUTAMATE RECEPTOR 2-LIKE PROTEIN"/>
    <property type="match status" value="1"/>
</dbReference>
<keyword evidence="5 13" id="KW-0812">Transmembrane</keyword>
<dbReference type="EMBL" id="CVRI01000054">
    <property type="protein sequence ID" value="CRL00245.1"/>
    <property type="molecule type" value="Genomic_DNA"/>
</dbReference>
<dbReference type="InterPro" id="IPR052192">
    <property type="entry name" value="Insect_Ionotropic_Sensory_Rcpt"/>
</dbReference>
<evidence type="ECO:0000256" key="2">
    <source>
        <dbReference type="ARBA" id="ARBA00008685"/>
    </source>
</evidence>
<dbReference type="GO" id="GO:0015276">
    <property type="term" value="F:ligand-gated monoatomic ion channel activity"/>
    <property type="evidence" value="ECO:0007669"/>
    <property type="project" value="InterPro"/>
</dbReference>
<keyword evidence="10" id="KW-0325">Glycoprotein</keyword>
<dbReference type="AlphaFoldDB" id="A0A1J1IJ30"/>
<name>A0A1J1IJ30_9DIPT</name>
<sequence>MKNYEIKLIKTLNMQNFMVSVQQEQDIINKSSFPIHQHNNFIVLDLSCENSKQLLNELTPNEFFQRKFILLDTQSKINLQKYLEFKAILPSSEIFYFENDVGNIFVKQVYRTSLESSTNIETFGLWFKGNDAFKDLRSTTVTSRRRNDLYGTELRASIVVTNNDTLHHLDDYHDKHIDTISKVNYQLTNRLIEWLNATISYSIVTSWGYKNNETNEWSGMIGELEKKIADLGASPLFFTADRVDVIDYIACTSQTKSKFVFRSPKLSYTDNVFVLPFDSGVWKSLGAMLMISSFILYFASSTEWKSNLVNVNDPTILKPSMYETSFVLFCALCQQGSSSLPISFGSRLITMICFTALMFLYASYSANIVALLQSPSSKIKTLEDLYNSRIKLGVDDTVFNHYYFAHADEKIRKAIYNDRIKRKDGKENFYNLSDGVKMIREDLFGFHMEVGVGYKILLEEFQEDEKCGLQEIQYLQVIDPFYAIQKNSSYYELFKIGLLKLHEFGLQDRENSRLYTRKPKCSGQGSKFISVGLIDVQPALLIFLYGIGAGFMALFIEKFHFRFKSLVKN</sequence>
<evidence type="ECO:0000256" key="7">
    <source>
        <dbReference type="ARBA" id="ARBA00023065"/>
    </source>
</evidence>
<dbReference type="OrthoDB" id="6117597at2759"/>
<dbReference type="InterPro" id="IPR019594">
    <property type="entry name" value="Glu/Gly-bd"/>
</dbReference>
<evidence type="ECO:0000256" key="5">
    <source>
        <dbReference type="ARBA" id="ARBA00022692"/>
    </source>
</evidence>
<feature type="transmembrane region" description="Helical" evidence="13">
    <location>
        <begin position="348"/>
        <end position="372"/>
    </location>
</feature>
<dbReference type="Gene3D" id="3.40.190.10">
    <property type="entry name" value="Periplasmic binding protein-like II"/>
    <property type="match status" value="1"/>
</dbReference>
<gene>
    <name evidence="16" type="ORF">CLUMA_CG013518</name>
</gene>
<evidence type="ECO:0000256" key="9">
    <source>
        <dbReference type="ARBA" id="ARBA00023170"/>
    </source>
</evidence>
<comment type="similarity">
    <text evidence="2">Belongs to the glutamate-gated ion channel (TC 1.A.10.1) family.</text>
</comment>
<dbReference type="GO" id="GO:0005886">
    <property type="term" value="C:plasma membrane"/>
    <property type="evidence" value="ECO:0007669"/>
    <property type="project" value="UniProtKB-SubCell"/>
</dbReference>
<keyword evidence="11" id="KW-1071">Ligand-gated ion channel</keyword>